<dbReference type="PROSITE" id="PS00211">
    <property type="entry name" value="ABC_TRANSPORTER_1"/>
    <property type="match status" value="1"/>
</dbReference>
<name>A0A0B4S0L8_9FIRM</name>
<sequence length="610" mass="68478">MKNSKKSILFRVIKEVFTAYPVLFPLVLVGIVFTAGVSSIPSLFIQKIVSLLEARDPSVSWSVFSKQMITLILILIGVDILSLILTAVYNLAMATITQGTLYHMRKKMFVKMQTLPLKYFDTEGHGDIMSYYTNDVDALRQMISQSLPNVLASLVVVVTVFGIMLYFSFWMTLTVLLGVVAMYFVTKYVGKHSRKYFIEQQKSLGKTEGYLEEMIYGQKVVKVFNYEDESMKKFNEVNDKLFDDSQKANSYANILGPILNNIGNILYVVVAIVGGLLIYFNVYNLSLSGMAISISIVVPFLNMTKQFSGNINQVSMQLNSIIMGLAGVERVFALIDQEPEVDEGKVEIEQENDKYEFVKENGEKVEVLGNIDIKNIVFGYNEEKTVLKNINITAKQGEKIALVGATGSGKTTIANLINRFYDVNSGEILFDGINVNSIKKADLRKNVGVVLQETNLFTGTVLENLRYGHLEATREECIEACKKTGAHEFIIKLPEQYDTVLRSGGENLSQGQRQLIGISRALLENKPVLILDEATSSIDTKTENIVQKAMYVLMEGRTVFIIAHRLSTISNSDRIIVLDNGEILEMGTHDELIEKQGRYYQLYTGKFELD</sequence>
<dbReference type="RefSeq" id="WP_041953671.1">
    <property type="nucleotide sequence ID" value="NZ_CP009761.1"/>
</dbReference>
<dbReference type="PANTHER" id="PTHR24221">
    <property type="entry name" value="ATP-BINDING CASSETTE SUB-FAMILY B"/>
    <property type="match status" value="1"/>
</dbReference>
<dbReference type="GO" id="GO:0005524">
    <property type="term" value="F:ATP binding"/>
    <property type="evidence" value="ECO:0007669"/>
    <property type="project" value="UniProtKB-KW"/>
</dbReference>
<keyword evidence="4" id="KW-0547">Nucleotide-binding</keyword>
<dbReference type="SMART" id="SM00382">
    <property type="entry name" value="AAA"/>
    <property type="match status" value="1"/>
</dbReference>
<evidence type="ECO:0000256" key="5">
    <source>
        <dbReference type="ARBA" id="ARBA00022840"/>
    </source>
</evidence>
<proteinExistence type="predicted"/>
<dbReference type="GO" id="GO:0005886">
    <property type="term" value="C:plasma membrane"/>
    <property type="evidence" value="ECO:0007669"/>
    <property type="project" value="UniProtKB-SubCell"/>
</dbReference>
<evidence type="ECO:0000256" key="2">
    <source>
        <dbReference type="ARBA" id="ARBA00022448"/>
    </source>
</evidence>
<dbReference type="InterPro" id="IPR039421">
    <property type="entry name" value="Type_1_exporter"/>
</dbReference>
<evidence type="ECO:0000313" key="12">
    <source>
        <dbReference type="Proteomes" id="UP000031386"/>
    </source>
</evidence>
<dbReference type="InterPro" id="IPR003439">
    <property type="entry name" value="ABC_transporter-like_ATP-bd"/>
</dbReference>
<evidence type="ECO:0000256" key="1">
    <source>
        <dbReference type="ARBA" id="ARBA00004651"/>
    </source>
</evidence>
<dbReference type="GO" id="GO:0140359">
    <property type="term" value="F:ABC-type transporter activity"/>
    <property type="evidence" value="ECO:0007669"/>
    <property type="project" value="InterPro"/>
</dbReference>
<gene>
    <name evidence="11" type="ORF">NW74_02385</name>
</gene>
<feature type="transmembrane region" description="Helical" evidence="8">
    <location>
        <begin position="258"/>
        <end position="279"/>
    </location>
</feature>
<feature type="domain" description="ABC transporter" evidence="9">
    <location>
        <begin position="371"/>
        <end position="605"/>
    </location>
</feature>
<organism evidence="11 12">
    <name type="scientific">Parvimonas micra</name>
    <dbReference type="NCBI Taxonomy" id="33033"/>
    <lineage>
        <taxon>Bacteria</taxon>
        <taxon>Bacillati</taxon>
        <taxon>Bacillota</taxon>
        <taxon>Tissierellia</taxon>
        <taxon>Tissierellales</taxon>
        <taxon>Peptoniphilaceae</taxon>
        <taxon>Parvimonas</taxon>
    </lineage>
</organism>
<keyword evidence="3 8" id="KW-0812">Transmembrane</keyword>
<dbReference type="InterPro" id="IPR027417">
    <property type="entry name" value="P-loop_NTPase"/>
</dbReference>
<keyword evidence="12" id="KW-1185">Reference proteome</keyword>
<feature type="transmembrane region" description="Helical" evidence="8">
    <location>
        <begin position="173"/>
        <end position="190"/>
    </location>
</feature>
<dbReference type="PANTHER" id="PTHR24221:SF499">
    <property type="entry name" value="FATTY ACID ABC TRANSPORTER ATP-BINDING_PERMEASE PROTEIN"/>
    <property type="match status" value="1"/>
</dbReference>
<evidence type="ECO:0000256" key="4">
    <source>
        <dbReference type="ARBA" id="ARBA00022741"/>
    </source>
</evidence>
<dbReference type="Gene3D" id="1.20.1560.10">
    <property type="entry name" value="ABC transporter type 1, transmembrane domain"/>
    <property type="match status" value="1"/>
</dbReference>
<comment type="subcellular location">
    <subcellularLocation>
        <location evidence="1">Cell membrane</location>
        <topology evidence="1">Multi-pass membrane protein</topology>
    </subcellularLocation>
</comment>
<reference evidence="11 12" key="1">
    <citation type="submission" date="2014-10" db="EMBL/GenBank/DDBJ databases">
        <title>Complete genome sequence of Parvimonas micra KCOM 1535 (= ChDC B708).</title>
        <authorList>
            <person name="Kook J.-K."/>
            <person name="Park S.-N."/>
            <person name="Lim Y.K."/>
            <person name="Roh H."/>
        </authorList>
    </citation>
    <scope>NUCLEOTIDE SEQUENCE [LARGE SCALE GENOMIC DNA]</scope>
    <source>
        <strain evidence="12">KCOM 1535 / ChDC B708</strain>
    </source>
</reference>
<dbReference type="FunFam" id="3.40.50.300:FF:000287">
    <property type="entry name" value="Multidrug ABC transporter ATP-binding protein"/>
    <property type="match status" value="1"/>
</dbReference>
<dbReference type="PROSITE" id="PS50893">
    <property type="entry name" value="ABC_TRANSPORTER_2"/>
    <property type="match status" value="1"/>
</dbReference>
<dbReference type="Pfam" id="PF00005">
    <property type="entry name" value="ABC_tran"/>
    <property type="match status" value="1"/>
</dbReference>
<evidence type="ECO:0000256" key="7">
    <source>
        <dbReference type="ARBA" id="ARBA00023136"/>
    </source>
</evidence>
<dbReference type="KEGG" id="pmic:NW74_02385"/>
<feature type="domain" description="ABC transmembrane type-1" evidence="10">
    <location>
        <begin position="26"/>
        <end position="323"/>
    </location>
</feature>
<keyword evidence="5" id="KW-0067">ATP-binding</keyword>
<evidence type="ECO:0000313" key="11">
    <source>
        <dbReference type="EMBL" id="AIZ36280.1"/>
    </source>
</evidence>
<protein>
    <submittedName>
        <fullName evidence="11">ABC transporter</fullName>
    </submittedName>
</protein>
<dbReference type="AlphaFoldDB" id="A0A0B4S0L8"/>
<dbReference type="SUPFAM" id="SSF52540">
    <property type="entry name" value="P-loop containing nucleoside triphosphate hydrolases"/>
    <property type="match status" value="1"/>
</dbReference>
<dbReference type="Proteomes" id="UP000031386">
    <property type="component" value="Chromosome"/>
</dbReference>
<dbReference type="Pfam" id="PF00664">
    <property type="entry name" value="ABC_membrane"/>
    <property type="match status" value="1"/>
</dbReference>
<feature type="transmembrane region" description="Helical" evidence="8">
    <location>
        <begin position="69"/>
        <end position="102"/>
    </location>
</feature>
<dbReference type="InterPro" id="IPR036640">
    <property type="entry name" value="ABC1_TM_sf"/>
</dbReference>
<keyword evidence="7 8" id="KW-0472">Membrane</keyword>
<dbReference type="EMBL" id="CP009761">
    <property type="protein sequence ID" value="AIZ36280.1"/>
    <property type="molecule type" value="Genomic_DNA"/>
</dbReference>
<feature type="transmembrane region" description="Helical" evidence="8">
    <location>
        <begin position="150"/>
        <end position="167"/>
    </location>
</feature>
<dbReference type="CDD" id="cd18547">
    <property type="entry name" value="ABC_6TM_Tm288_like"/>
    <property type="match status" value="1"/>
</dbReference>
<dbReference type="GO" id="GO:0016887">
    <property type="term" value="F:ATP hydrolysis activity"/>
    <property type="evidence" value="ECO:0007669"/>
    <property type="project" value="InterPro"/>
</dbReference>
<keyword evidence="6 8" id="KW-1133">Transmembrane helix</keyword>
<dbReference type="CDD" id="cd03254">
    <property type="entry name" value="ABCC_Glucan_exporter_like"/>
    <property type="match status" value="1"/>
</dbReference>
<dbReference type="InterPro" id="IPR017871">
    <property type="entry name" value="ABC_transporter-like_CS"/>
</dbReference>
<evidence type="ECO:0000256" key="8">
    <source>
        <dbReference type="SAM" id="Phobius"/>
    </source>
</evidence>
<dbReference type="SUPFAM" id="SSF90123">
    <property type="entry name" value="ABC transporter transmembrane region"/>
    <property type="match status" value="1"/>
</dbReference>
<dbReference type="OrthoDB" id="9762778at2"/>
<evidence type="ECO:0000259" key="10">
    <source>
        <dbReference type="PROSITE" id="PS50929"/>
    </source>
</evidence>
<evidence type="ECO:0000259" key="9">
    <source>
        <dbReference type="PROSITE" id="PS50893"/>
    </source>
</evidence>
<dbReference type="PROSITE" id="PS50929">
    <property type="entry name" value="ABC_TM1F"/>
    <property type="match status" value="1"/>
</dbReference>
<feature type="transmembrane region" description="Helical" evidence="8">
    <location>
        <begin position="21"/>
        <end position="49"/>
    </location>
</feature>
<accession>A0A0B4S0L8</accession>
<dbReference type="InterPro" id="IPR011527">
    <property type="entry name" value="ABC1_TM_dom"/>
</dbReference>
<evidence type="ECO:0000256" key="3">
    <source>
        <dbReference type="ARBA" id="ARBA00022692"/>
    </source>
</evidence>
<dbReference type="InterPro" id="IPR003593">
    <property type="entry name" value="AAA+_ATPase"/>
</dbReference>
<dbReference type="Gene3D" id="3.40.50.300">
    <property type="entry name" value="P-loop containing nucleotide triphosphate hydrolases"/>
    <property type="match status" value="1"/>
</dbReference>
<evidence type="ECO:0000256" key="6">
    <source>
        <dbReference type="ARBA" id="ARBA00022989"/>
    </source>
</evidence>
<keyword evidence="2" id="KW-0813">Transport</keyword>
<dbReference type="STRING" id="33033.NW74_02385"/>